<protein>
    <submittedName>
        <fullName evidence="1">Uncharacterized protein</fullName>
    </submittedName>
</protein>
<dbReference type="Proteomes" id="UP000199478">
    <property type="component" value="Unassembled WGS sequence"/>
</dbReference>
<keyword evidence="2" id="KW-1185">Reference proteome</keyword>
<gene>
    <name evidence="1" type="ORF">SAMN04488005_1498</name>
</gene>
<reference evidence="2" key="1">
    <citation type="submission" date="2016-10" db="EMBL/GenBank/DDBJ databases">
        <authorList>
            <person name="Varghese N."/>
            <person name="Submissions S."/>
        </authorList>
    </citation>
    <scope>NUCLEOTIDE SEQUENCE [LARGE SCALE GENOMIC DNA]</scope>
    <source>
        <strain evidence="2">DSM 26879</strain>
    </source>
</reference>
<evidence type="ECO:0000313" key="2">
    <source>
        <dbReference type="Proteomes" id="UP000199478"/>
    </source>
</evidence>
<dbReference type="STRING" id="390270.SAMN04488005_1498"/>
<name>A0A1I6GE58_9RHOB</name>
<evidence type="ECO:0000313" key="1">
    <source>
        <dbReference type="EMBL" id="SFR40430.1"/>
    </source>
</evidence>
<accession>A0A1I6GE58</accession>
<dbReference type="AlphaFoldDB" id="A0A1I6GE58"/>
<proteinExistence type="predicted"/>
<organism evidence="1 2">
    <name type="scientific">Yoonia tamlensis</name>
    <dbReference type="NCBI Taxonomy" id="390270"/>
    <lineage>
        <taxon>Bacteria</taxon>
        <taxon>Pseudomonadati</taxon>
        <taxon>Pseudomonadota</taxon>
        <taxon>Alphaproteobacteria</taxon>
        <taxon>Rhodobacterales</taxon>
        <taxon>Paracoccaceae</taxon>
        <taxon>Yoonia</taxon>
    </lineage>
</organism>
<dbReference type="RefSeq" id="WP_090198362.1">
    <property type="nucleotide sequence ID" value="NZ_FOYP01000001.1"/>
</dbReference>
<dbReference type="EMBL" id="FOYP01000001">
    <property type="protein sequence ID" value="SFR40430.1"/>
    <property type="molecule type" value="Genomic_DNA"/>
</dbReference>
<sequence length="169" mass="19200">MEVLKIRKATETPGETMWQTGRVGLFMALLIFVLWPAIARTVEKRQDLSDSVIADFQFVADASDWHVLYRAVAARPVHAHFTLQTRTTDDQVVCSYRSTKSYPYSPNLSVRKPWSWDSWAESSDPLSCGRPSAPFRICLRYDGVTRLGNAFDTPFTCKDFTQTTSEVPL</sequence>